<reference evidence="8 9" key="1">
    <citation type="submission" date="2018-06" db="EMBL/GenBank/DDBJ databases">
        <title>Streptacidiphilus pinicola sp. nov., isolated from pine grove soil.</title>
        <authorList>
            <person name="Roh S.G."/>
            <person name="Park S."/>
            <person name="Kim M.-K."/>
            <person name="Yun B.-R."/>
            <person name="Park J."/>
            <person name="Kim M.J."/>
            <person name="Kim Y.S."/>
            <person name="Kim S.B."/>
        </authorList>
    </citation>
    <scope>NUCLEOTIDE SEQUENCE [LARGE SCALE GENOMIC DNA]</scope>
    <source>
        <strain evidence="8 9">MMS16-CNU450</strain>
    </source>
</reference>
<accession>A0A2X0IPN9</accession>
<dbReference type="AlphaFoldDB" id="A0A2X0IPN9"/>
<dbReference type="EMBL" id="QKYN01000040">
    <property type="protein sequence ID" value="RAG85513.1"/>
    <property type="molecule type" value="Genomic_DNA"/>
</dbReference>
<dbReference type="InterPro" id="IPR006059">
    <property type="entry name" value="SBP"/>
</dbReference>
<keyword evidence="2 7" id="KW-0732">Signal</keyword>
<keyword evidence="9" id="KW-1185">Reference proteome</keyword>
<gene>
    <name evidence="8" type="ORF">DN069_11295</name>
</gene>
<organism evidence="8 9">
    <name type="scientific">Streptacidiphilus pinicola</name>
    <dbReference type="NCBI Taxonomy" id="2219663"/>
    <lineage>
        <taxon>Bacteria</taxon>
        <taxon>Bacillati</taxon>
        <taxon>Actinomycetota</taxon>
        <taxon>Actinomycetes</taxon>
        <taxon>Kitasatosporales</taxon>
        <taxon>Streptomycetaceae</taxon>
        <taxon>Streptacidiphilus</taxon>
    </lineage>
</organism>
<feature type="region of interest" description="Disordered" evidence="6">
    <location>
        <begin position="406"/>
        <end position="430"/>
    </location>
</feature>
<evidence type="ECO:0000256" key="5">
    <source>
        <dbReference type="ARBA" id="ARBA00023288"/>
    </source>
</evidence>
<dbReference type="Gene3D" id="3.40.190.10">
    <property type="entry name" value="Periplasmic binding protein-like II"/>
    <property type="match status" value="1"/>
</dbReference>
<protein>
    <submittedName>
        <fullName evidence="8">Sugar ABC transporter substrate-binding protein</fullName>
    </submittedName>
</protein>
<dbReference type="Proteomes" id="UP000248889">
    <property type="component" value="Unassembled WGS sequence"/>
</dbReference>
<dbReference type="PANTHER" id="PTHR43649:SF33">
    <property type="entry name" value="POLYGALACTURONAN_RHAMNOGALACTURONAN-BINDING PROTEIN YTCQ"/>
    <property type="match status" value="1"/>
</dbReference>
<evidence type="ECO:0000256" key="4">
    <source>
        <dbReference type="ARBA" id="ARBA00023139"/>
    </source>
</evidence>
<dbReference type="PROSITE" id="PS51257">
    <property type="entry name" value="PROKAR_LIPOPROTEIN"/>
    <property type="match status" value="1"/>
</dbReference>
<name>A0A2X0IPN9_9ACTN</name>
<keyword evidence="3" id="KW-0472">Membrane</keyword>
<dbReference type="PANTHER" id="PTHR43649">
    <property type="entry name" value="ARABINOSE-BINDING PROTEIN-RELATED"/>
    <property type="match status" value="1"/>
</dbReference>
<keyword evidence="1" id="KW-1003">Cell membrane</keyword>
<feature type="signal peptide" evidence="7">
    <location>
        <begin position="1"/>
        <end position="21"/>
    </location>
</feature>
<keyword evidence="5" id="KW-0449">Lipoprotein</keyword>
<evidence type="ECO:0000256" key="6">
    <source>
        <dbReference type="SAM" id="MobiDB-lite"/>
    </source>
</evidence>
<dbReference type="SUPFAM" id="SSF53850">
    <property type="entry name" value="Periplasmic binding protein-like II"/>
    <property type="match status" value="1"/>
</dbReference>
<evidence type="ECO:0000256" key="3">
    <source>
        <dbReference type="ARBA" id="ARBA00023136"/>
    </source>
</evidence>
<comment type="caution">
    <text evidence="8">The sequence shown here is derived from an EMBL/GenBank/DDBJ whole genome shotgun (WGS) entry which is preliminary data.</text>
</comment>
<dbReference type="OrthoDB" id="2510110at2"/>
<evidence type="ECO:0000256" key="1">
    <source>
        <dbReference type="ARBA" id="ARBA00022475"/>
    </source>
</evidence>
<evidence type="ECO:0000313" key="9">
    <source>
        <dbReference type="Proteomes" id="UP000248889"/>
    </source>
</evidence>
<proteinExistence type="predicted"/>
<dbReference type="RefSeq" id="WP_111500781.1">
    <property type="nucleotide sequence ID" value="NZ_QKYN01000040.1"/>
</dbReference>
<dbReference type="Pfam" id="PF13416">
    <property type="entry name" value="SBP_bac_8"/>
    <property type="match status" value="1"/>
</dbReference>
<dbReference type="InterPro" id="IPR050490">
    <property type="entry name" value="Bact_solute-bd_prot1"/>
</dbReference>
<keyword evidence="4" id="KW-0564">Palmitate</keyword>
<evidence type="ECO:0000256" key="7">
    <source>
        <dbReference type="SAM" id="SignalP"/>
    </source>
</evidence>
<evidence type="ECO:0000313" key="8">
    <source>
        <dbReference type="EMBL" id="RAG85513.1"/>
    </source>
</evidence>
<feature type="chain" id="PRO_5016060803" evidence="7">
    <location>
        <begin position="22"/>
        <end position="462"/>
    </location>
</feature>
<evidence type="ECO:0000256" key="2">
    <source>
        <dbReference type="ARBA" id="ARBA00022729"/>
    </source>
</evidence>
<sequence length="462" mass="48245">MHRPRPTRLAALALALATAFAATGCGTGSLAPGRTRVEPADTLTMWTFKQTHVAALEQAAAAFRRQTGVTVTITAYTPDDAFSSKLESAAATGQLADVIEVHAGGEDRTLGGAQIADDLSKDFTSAQLAAFLPGTAEAGRITPAVQQASLAPQATDPGVRVGQLFSVPLTAGTFGIVYADRAQLTAAGLDPAHPPTTWQQFVAWLAAVHRHDPRHGGLTVGLRTSSTAFQWLLEPLAYADLGAQRYHALFGKNPDTDWAGPDGQAVLRLYDQITPYWQPGTQSLGIDDADRAFAQGKAAFDLGGTFTLASVRQDGMRADQVVAFPVPAPAGGAARTLRLAPIALTGLTVTTSSPHKAAALAWIRFLTSPQQAAAFARASLDLPATDLGAATANVVGPQAAALEQAFGPPGPDTYTPNDTTFKPPAEDDEQLGDVLVRLSPLRESTAAAAARQLGTLTTDDWK</sequence>